<comment type="subcellular location">
    <subcellularLocation>
        <location evidence="1">Secreted</location>
    </subcellularLocation>
</comment>
<feature type="active site" evidence="12">
    <location>
        <position position="207"/>
    </location>
</feature>
<keyword evidence="4" id="KW-0645">Protease</keyword>
<dbReference type="InterPro" id="IPR021190">
    <property type="entry name" value="Pept_M10A"/>
</dbReference>
<feature type="binding site" evidence="13">
    <location>
        <position position="188"/>
    </location>
    <ligand>
        <name>Ca(2+)</name>
        <dbReference type="ChEBI" id="CHEBI:29108"/>
        <label>1</label>
    </ligand>
</feature>
<dbReference type="InterPro" id="IPR006026">
    <property type="entry name" value="Peptidase_Metallo"/>
</dbReference>
<keyword evidence="7" id="KW-0378">Hydrolase</keyword>
<dbReference type="InterPro" id="IPR024079">
    <property type="entry name" value="MetalloPept_cat_dom_sf"/>
</dbReference>
<sequence>MILKILFFLSLFYLGESISNEDALKYLDRFGYVNKTKQALSAERKSNQNLIFRQSLRLFQTMHGLDVTGVLDDATVTKIKTPRCGNSDFPSNFVTVSKWNKKRLTYAVLNQNKQLKGRTNSIMAQAFRYWAAVSGLSFRRVGRKSKRDMDIRFAPKDHGDGFPFDGPGGVLAHAFFPQDGRIHFDADERWTDKSNSGINLKIVAVHEFGHALGLDHTSDIRAVMYPFYQGYNPKFRLGTDDIKGIQSLYGKNKK</sequence>
<reference evidence="16 17" key="1">
    <citation type="journal article" date="2018" name="Sci. Rep.">
        <title>Genomic signatures of local adaptation to the degree of environmental predictability in rotifers.</title>
        <authorList>
            <person name="Franch-Gras L."/>
            <person name="Hahn C."/>
            <person name="Garcia-Roger E.M."/>
            <person name="Carmona M.J."/>
            <person name="Serra M."/>
            <person name="Gomez A."/>
        </authorList>
    </citation>
    <scope>NUCLEOTIDE SEQUENCE [LARGE SCALE GENOMIC DNA]</scope>
    <source>
        <strain evidence="16">HYR1</strain>
    </source>
</reference>
<gene>
    <name evidence="16" type="ORF">BpHYR1_037530</name>
</gene>
<dbReference type="GO" id="GO:0031012">
    <property type="term" value="C:extracellular matrix"/>
    <property type="evidence" value="ECO:0007669"/>
    <property type="project" value="InterPro"/>
</dbReference>
<evidence type="ECO:0000256" key="12">
    <source>
        <dbReference type="PIRSR" id="PIRSR621190-1"/>
    </source>
</evidence>
<dbReference type="PRINTS" id="PR00138">
    <property type="entry name" value="MATRIXIN"/>
</dbReference>
<dbReference type="CDD" id="cd04278">
    <property type="entry name" value="ZnMc_MMP"/>
    <property type="match status" value="1"/>
</dbReference>
<keyword evidence="8 13" id="KW-0862">Zinc</keyword>
<protein>
    <submittedName>
        <fullName evidence="16">Matrix metallo ase-19-like</fullName>
    </submittedName>
</protein>
<dbReference type="EMBL" id="REGN01002307">
    <property type="protein sequence ID" value="RNA28934.1"/>
    <property type="molecule type" value="Genomic_DNA"/>
</dbReference>
<keyword evidence="10" id="KW-0482">Metalloprotease</keyword>
<feature type="binding site" evidence="13">
    <location>
        <position position="206"/>
    </location>
    <ligand>
        <name>Zn(2+)</name>
        <dbReference type="ChEBI" id="CHEBI:29105"/>
        <label>2</label>
        <note>catalytic</note>
    </ligand>
</feature>
<dbReference type="OrthoDB" id="406838at2759"/>
<evidence type="ECO:0000256" key="8">
    <source>
        <dbReference type="ARBA" id="ARBA00022833"/>
    </source>
</evidence>
<evidence type="ECO:0000256" key="7">
    <source>
        <dbReference type="ARBA" id="ARBA00022801"/>
    </source>
</evidence>
<feature type="binding site" evidence="13">
    <location>
        <position position="166"/>
    </location>
    <ligand>
        <name>Ca(2+)</name>
        <dbReference type="ChEBI" id="CHEBI:29108"/>
        <label>3</label>
    </ligand>
</feature>
<dbReference type="GO" id="GO:0030198">
    <property type="term" value="P:extracellular matrix organization"/>
    <property type="evidence" value="ECO:0007669"/>
    <property type="project" value="TreeGrafter"/>
</dbReference>
<dbReference type="InterPro" id="IPR036365">
    <property type="entry name" value="PGBD-like_sf"/>
</dbReference>
<feature type="binding site" evidence="13">
    <location>
        <position position="210"/>
    </location>
    <ligand>
        <name>Zn(2+)</name>
        <dbReference type="ChEBI" id="CHEBI:29105"/>
        <label>2</label>
        <note>catalytic</note>
    </ligand>
</feature>
<evidence type="ECO:0000256" key="5">
    <source>
        <dbReference type="ARBA" id="ARBA00022723"/>
    </source>
</evidence>
<keyword evidence="6 14" id="KW-0732">Signal</keyword>
<feature type="signal peptide" evidence="14">
    <location>
        <begin position="1"/>
        <end position="17"/>
    </location>
</feature>
<feature type="binding site" evidence="13">
    <location>
        <position position="165"/>
    </location>
    <ligand>
        <name>Ca(2+)</name>
        <dbReference type="ChEBI" id="CHEBI:29108"/>
        <label>3</label>
    </ligand>
</feature>
<dbReference type="GO" id="GO:0008270">
    <property type="term" value="F:zinc ion binding"/>
    <property type="evidence" value="ECO:0007669"/>
    <property type="project" value="InterPro"/>
</dbReference>
<evidence type="ECO:0000256" key="4">
    <source>
        <dbReference type="ARBA" id="ARBA00022670"/>
    </source>
</evidence>
<dbReference type="AlphaFoldDB" id="A0A3M7RZF5"/>
<evidence type="ECO:0000259" key="15">
    <source>
        <dbReference type="SMART" id="SM00235"/>
    </source>
</evidence>
<feature type="binding site" evidence="13">
    <location>
        <position position="158"/>
    </location>
    <ligand>
        <name>Zn(2+)</name>
        <dbReference type="ChEBI" id="CHEBI:29105"/>
        <label>1</label>
    </ligand>
</feature>
<feature type="binding site" evidence="13">
    <location>
        <position position="185"/>
    </location>
    <ligand>
        <name>Ca(2+)</name>
        <dbReference type="ChEBI" id="CHEBI:29108"/>
        <label>3</label>
    </ligand>
</feature>
<feature type="binding site" evidence="13">
    <location>
        <position position="188"/>
    </location>
    <ligand>
        <name>Ca(2+)</name>
        <dbReference type="ChEBI" id="CHEBI:29108"/>
        <label>3</label>
    </ligand>
</feature>
<feature type="binding site" evidence="13">
    <location>
        <position position="173"/>
    </location>
    <ligand>
        <name>Zn(2+)</name>
        <dbReference type="ChEBI" id="CHEBI:29105"/>
        <label>1</label>
    </ligand>
</feature>
<dbReference type="Proteomes" id="UP000276133">
    <property type="component" value="Unassembled WGS sequence"/>
</dbReference>
<comment type="similarity">
    <text evidence="2">Belongs to the peptidase M10A family.</text>
</comment>
<dbReference type="SUPFAM" id="SSF47090">
    <property type="entry name" value="PGBD-like"/>
    <property type="match status" value="1"/>
</dbReference>
<evidence type="ECO:0000256" key="1">
    <source>
        <dbReference type="ARBA" id="ARBA00004613"/>
    </source>
</evidence>
<dbReference type="SMART" id="SM00235">
    <property type="entry name" value="ZnMc"/>
    <property type="match status" value="1"/>
</dbReference>
<keyword evidence="11" id="KW-0865">Zymogen</keyword>
<dbReference type="PANTHER" id="PTHR10201:SF291">
    <property type="entry name" value="MATRIX METALLOPROTEINASE 1, ISOFORM C-RELATED"/>
    <property type="match status" value="1"/>
</dbReference>
<evidence type="ECO:0000313" key="16">
    <source>
        <dbReference type="EMBL" id="RNA28934.1"/>
    </source>
</evidence>
<evidence type="ECO:0000256" key="11">
    <source>
        <dbReference type="ARBA" id="ARBA00023145"/>
    </source>
</evidence>
<evidence type="ECO:0000256" key="9">
    <source>
        <dbReference type="ARBA" id="ARBA00022837"/>
    </source>
</evidence>
<dbReference type="STRING" id="10195.A0A3M7RZF5"/>
<feature type="domain" description="Peptidase metallopeptidase" evidence="15">
    <location>
        <begin position="95"/>
        <end position="251"/>
    </location>
</feature>
<feature type="binding site" evidence="13">
    <location>
        <position position="148"/>
    </location>
    <ligand>
        <name>Ca(2+)</name>
        <dbReference type="ChEBI" id="CHEBI:29108"/>
        <label>2</label>
    </ligand>
</feature>
<comment type="caution">
    <text evidence="16">The sequence shown here is derived from an EMBL/GenBank/DDBJ whole genome shotgun (WGS) entry which is preliminary data.</text>
</comment>
<comment type="cofactor">
    <cofactor evidence="13">
        <name>Zn(2+)</name>
        <dbReference type="ChEBI" id="CHEBI:29105"/>
    </cofactor>
    <text evidence="13">Binds 2 Zn(2+) ions per subunit.</text>
</comment>
<evidence type="ECO:0000256" key="13">
    <source>
        <dbReference type="PIRSR" id="PIRSR621190-2"/>
    </source>
</evidence>
<keyword evidence="9 13" id="KW-0106">Calcium</keyword>
<organism evidence="16 17">
    <name type="scientific">Brachionus plicatilis</name>
    <name type="common">Marine rotifer</name>
    <name type="synonym">Brachionus muelleri</name>
    <dbReference type="NCBI Taxonomy" id="10195"/>
    <lineage>
        <taxon>Eukaryota</taxon>
        <taxon>Metazoa</taxon>
        <taxon>Spiralia</taxon>
        <taxon>Gnathifera</taxon>
        <taxon>Rotifera</taxon>
        <taxon>Eurotatoria</taxon>
        <taxon>Monogononta</taxon>
        <taxon>Pseudotrocha</taxon>
        <taxon>Ploima</taxon>
        <taxon>Brachionidae</taxon>
        <taxon>Brachionus</taxon>
    </lineage>
</organism>
<dbReference type="Gene3D" id="3.40.390.10">
    <property type="entry name" value="Collagenase (Catalytic Domain)"/>
    <property type="match status" value="1"/>
</dbReference>
<keyword evidence="17" id="KW-1185">Reference proteome</keyword>
<dbReference type="FunFam" id="3.40.390.10:FF:000007">
    <property type="entry name" value="Collagenase 3"/>
    <property type="match status" value="1"/>
</dbReference>
<name>A0A3M7RZF5_BRAPC</name>
<evidence type="ECO:0000256" key="14">
    <source>
        <dbReference type="SAM" id="SignalP"/>
    </source>
</evidence>
<proteinExistence type="inferred from homology"/>
<dbReference type="GO" id="GO:0030574">
    <property type="term" value="P:collagen catabolic process"/>
    <property type="evidence" value="ECO:0007669"/>
    <property type="project" value="TreeGrafter"/>
</dbReference>
<feature type="chain" id="PRO_5018203435" evidence="14">
    <location>
        <begin position="18"/>
        <end position="254"/>
    </location>
</feature>
<dbReference type="GO" id="GO:0005615">
    <property type="term" value="C:extracellular space"/>
    <property type="evidence" value="ECO:0007669"/>
    <property type="project" value="TreeGrafter"/>
</dbReference>
<dbReference type="GO" id="GO:0006508">
    <property type="term" value="P:proteolysis"/>
    <property type="evidence" value="ECO:0007669"/>
    <property type="project" value="UniProtKB-KW"/>
</dbReference>
<evidence type="ECO:0000313" key="17">
    <source>
        <dbReference type="Proteomes" id="UP000276133"/>
    </source>
</evidence>
<keyword evidence="5 13" id="KW-0479">Metal-binding</keyword>
<feature type="binding site" evidence="13">
    <location>
        <position position="224"/>
    </location>
    <ligand>
        <name>Zn(2+)</name>
        <dbReference type="ChEBI" id="CHEBI:29105"/>
        <label>2</label>
        <note>catalytic</note>
    </ligand>
</feature>
<evidence type="ECO:0000256" key="10">
    <source>
        <dbReference type="ARBA" id="ARBA00023049"/>
    </source>
</evidence>
<evidence type="ECO:0000256" key="3">
    <source>
        <dbReference type="ARBA" id="ARBA00022525"/>
    </source>
</evidence>
<dbReference type="InterPro" id="IPR001818">
    <property type="entry name" value="Pept_M10_metallopeptidase"/>
</dbReference>
<dbReference type="PANTHER" id="PTHR10201">
    <property type="entry name" value="MATRIX METALLOPROTEINASE"/>
    <property type="match status" value="1"/>
</dbReference>
<keyword evidence="3" id="KW-0964">Secreted</keyword>
<evidence type="ECO:0000256" key="2">
    <source>
        <dbReference type="ARBA" id="ARBA00010370"/>
    </source>
</evidence>
<comment type="cofactor">
    <cofactor evidence="13">
        <name>Ca(2+)</name>
        <dbReference type="ChEBI" id="CHEBI:29108"/>
    </cofactor>
    <text evidence="13">Can bind about 5 Ca(2+) ions per subunit.</text>
</comment>
<feature type="binding site" evidence="13">
    <location>
        <position position="183"/>
    </location>
    <ligand>
        <name>Zn(2+)</name>
        <dbReference type="ChEBI" id="CHEBI:29105"/>
        <label>1</label>
    </ligand>
</feature>
<dbReference type="Pfam" id="PF00413">
    <property type="entry name" value="Peptidase_M10"/>
    <property type="match status" value="1"/>
</dbReference>
<accession>A0A3M7RZF5</accession>
<feature type="binding site" evidence="13">
    <location>
        <position position="160"/>
    </location>
    <ligand>
        <name>Zn(2+)</name>
        <dbReference type="ChEBI" id="CHEBI:29105"/>
        <label>1</label>
    </ligand>
</feature>
<feature type="binding site" description="in inhibited form" evidence="13">
    <location>
        <position position="84"/>
    </location>
    <ligand>
        <name>Zn(2+)</name>
        <dbReference type="ChEBI" id="CHEBI:29105"/>
        <label>2</label>
        <note>catalytic</note>
    </ligand>
</feature>
<feature type="binding site" evidence="13">
    <location>
        <position position="216"/>
    </location>
    <ligand>
        <name>Zn(2+)</name>
        <dbReference type="ChEBI" id="CHEBI:29105"/>
        <label>2</label>
        <note>catalytic</note>
    </ligand>
</feature>
<dbReference type="GO" id="GO:0004222">
    <property type="term" value="F:metalloendopeptidase activity"/>
    <property type="evidence" value="ECO:0007669"/>
    <property type="project" value="InterPro"/>
</dbReference>
<dbReference type="InterPro" id="IPR033739">
    <property type="entry name" value="M10A_MMP"/>
</dbReference>
<dbReference type="SUPFAM" id="SSF55486">
    <property type="entry name" value="Metalloproteases ('zincins'), catalytic domain"/>
    <property type="match status" value="1"/>
</dbReference>
<evidence type="ECO:0000256" key="6">
    <source>
        <dbReference type="ARBA" id="ARBA00022729"/>
    </source>
</evidence>